<feature type="signal peptide" evidence="11">
    <location>
        <begin position="1"/>
        <end position="23"/>
    </location>
</feature>
<dbReference type="Pfam" id="PF14368">
    <property type="entry name" value="LTP_2"/>
    <property type="match status" value="1"/>
</dbReference>
<keyword evidence="5 11" id="KW-0732">Signal</keyword>
<dbReference type="RefSeq" id="XP_010431510.1">
    <property type="nucleotide sequence ID" value="XM_010433208.1"/>
</dbReference>
<evidence type="ECO:0000256" key="9">
    <source>
        <dbReference type="ARBA" id="ARBA00023288"/>
    </source>
</evidence>
<keyword evidence="8" id="KW-0325">Glycoprotein</keyword>
<comment type="subcellular location">
    <subcellularLocation>
        <location evidence="1">Cell membrane</location>
        <topology evidence="1">Lipid-anchor</topology>
        <topology evidence="1">GPI-anchor</topology>
    </subcellularLocation>
</comment>
<proteinExistence type="inferred from homology"/>
<keyword evidence="13" id="KW-1185">Reference proteome</keyword>
<evidence type="ECO:0000256" key="1">
    <source>
        <dbReference type="ARBA" id="ARBA00004609"/>
    </source>
</evidence>
<evidence type="ECO:0000259" key="12">
    <source>
        <dbReference type="Pfam" id="PF14368"/>
    </source>
</evidence>
<feature type="transmembrane region" description="Helical" evidence="10">
    <location>
        <begin position="131"/>
        <end position="151"/>
    </location>
</feature>
<keyword evidence="6 10" id="KW-0472">Membrane</keyword>
<evidence type="ECO:0000256" key="4">
    <source>
        <dbReference type="ARBA" id="ARBA00022622"/>
    </source>
</evidence>
<evidence type="ECO:0000256" key="10">
    <source>
        <dbReference type="SAM" id="Phobius"/>
    </source>
</evidence>
<keyword evidence="3" id="KW-1003">Cell membrane</keyword>
<reference evidence="13" key="1">
    <citation type="journal article" date="2014" name="Nat. Commun.">
        <title>The emerging biofuel crop Camelina sativa retains a highly undifferentiated hexaploid genome structure.</title>
        <authorList>
            <person name="Kagale S."/>
            <person name="Koh C."/>
            <person name="Nixon J."/>
            <person name="Bollina V."/>
            <person name="Clarke W.E."/>
            <person name="Tuteja R."/>
            <person name="Spillane C."/>
            <person name="Robinson S.J."/>
            <person name="Links M.G."/>
            <person name="Clarke C."/>
            <person name="Higgins E.E."/>
            <person name="Huebert T."/>
            <person name="Sharpe A.G."/>
            <person name="Parkin I.A."/>
        </authorList>
    </citation>
    <scope>NUCLEOTIDE SEQUENCE [LARGE SCALE GENOMIC DNA]</scope>
    <source>
        <strain evidence="13">cv. DH55</strain>
    </source>
</reference>
<dbReference type="PANTHER" id="PTHR33044">
    <property type="entry name" value="BIFUNCTIONAL INHIBITOR/LIPID-TRANSFER PROTEIN/SEED STORAGE 2S ALBUMIN SUPERFAMILY PROTEIN-RELATED"/>
    <property type="match status" value="1"/>
</dbReference>
<sequence>MGITRILSVVTIVSILYSVQVTAQFFGEVEEAMRCVTKLLPCQPYIHLPIPPSSWCCAPMKEIAEKETTCLCAAVNHPDMLRFIALTKEAALNLLSSCGINHDLSVCNKTNASSPASLPEAAANGSSKRNAALGISFWGYSFVSAFLGMILL</sequence>
<dbReference type="GeneID" id="104715836"/>
<evidence type="ECO:0000313" key="13">
    <source>
        <dbReference type="Proteomes" id="UP000694864"/>
    </source>
</evidence>
<dbReference type="Proteomes" id="UP000694864">
    <property type="component" value="Chromosome 9"/>
</dbReference>
<keyword evidence="9" id="KW-0449">Lipoprotein</keyword>
<evidence type="ECO:0000313" key="14">
    <source>
        <dbReference type="RefSeq" id="XP_010431510.1"/>
    </source>
</evidence>
<name>A0ABM0TU78_CAMSA</name>
<keyword evidence="10" id="KW-0812">Transmembrane</keyword>
<dbReference type="InterPro" id="IPR016140">
    <property type="entry name" value="Bifunc_inhib/LTP/seed_store"/>
</dbReference>
<gene>
    <name evidence="14" type="primary">LOC104715836</name>
</gene>
<dbReference type="SUPFAM" id="SSF47699">
    <property type="entry name" value="Bifunctional inhibitor/lipid-transfer protein/seed storage 2S albumin"/>
    <property type="match status" value="1"/>
</dbReference>
<dbReference type="CDD" id="cd00010">
    <property type="entry name" value="AAI_LTSS"/>
    <property type="match status" value="1"/>
</dbReference>
<dbReference type="InterPro" id="IPR043325">
    <property type="entry name" value="LTSS"/>
</dbReference>
<dbReference type="InterPro" id="IPR036312">
    <property type="entry name" value="Bifun_inhib/LTP/seed_sf"/>
</dbReference>
<feature type="domain" description="Bifunctional inhibitor/plant lipid transfer protein/seed storage helical" evidence="12">
    <location>
        <begin position="21"/>
        <end position="107"/>
    </location>
</feature>
<dbReference type="Gene3D" id="1.10.110.10">
    <property type="entry name" value="Plant lipid-transfer and hydrophobic proteins"/>
    <property type="match status" value="1"/>
</dbReference>
<keyword evidence="7" id="KW-1015">Disulfide bond</keyword>
<evidence type="ECO:0000256" key="2">
    <source>
        <dbReference type="ARBA" id="ARBA00009748"/>
    </source>
</evidence>
<evidence type="ECO:0000256" key="5">
    <source>
        <dbReference type="ARBA" id="ARBA00022729"/>
    </source>
</evidence>
<evidence type="ECO:0000256" key="3">
    <source>
        <dbReference type="ARBA" id="ARBA00022475"/>
    </source>
</evidence>
<comment type="similarity">
    <text evidence="2">Belongs to the plant LTP family.</text>
</comment>
<protein>
    <submittedName>
        <fullName evidence="14">Uncharacterized protein LOC104715836</fullName>
    </submittedName>
</protein>
<reference evidence="14" key="2">
    <citation type="submission" date="2025-08" db="UniProtKB">
        <authorList>
            <consortium name="RefSeq"/>
        </authorList>
    </citation>
    <scope>IDENTIFICATION</scope>
    <source>
        <tissue evidence="14">Leaf</tissue>
    </source>
</reference>
<evidence type="ECO:0000256" key="11">
    <source>
        <dbReference type="SAM" id="SignalP"/>
    </source>
</evidence>
<evidence type="ECO:0000256" key="6">
    <source>
        <dbReference type="ARBA" id="ARBA00023136"/>
    </source>
</evidence>
<accession>A0ABM0TU78</accession>
<keyword evidence="4" id="KW-0336">GPI-anchor</keyword>
<organism evidence="13 14">
    <name type="scientific">Camelina sativa</name>
    <name type="common">False flax</name>
    <name type="synonym">Myagrum sativum</name>
    <dbReference type="NCBI Taxonomy" id="90675"/>
    <lineage>
        <taxon>Eukaryota</taxon>
        <taxon>Viridiplantae</taxon>
        <taxon>Streptophyta</taxon>
        <taxon>Embryophyta</taxon>
        <taxon>Tracheophyta</taxon>
        <taxon>Spermatophyta</taxon>
        <taxon>Magnoliopsida</taxon>
        <taxon>eudicotyledons</taxon>
        <taxon>Gunneridae</taxon>
        <taxon>Pentapetalae</taxon>
        <taxon>rosids</taxon>
        <taxon>malvids</taxon>
        <taxon>Brassicales</taxon>
        <taxon>Brassicaceae</taxon>
        <taxon>Camelineae</taxon>
        <taxon>Camelina</taxon>
    </lineage>
</organism>
<keyword evidence="10" id="KW-1133">Transmembrane helix</keyword>
<evidence type="ECO:0000256" key="7">
    <source>
        <dbReference type="ARBA" id="ARBA00023157"/>
    </source>
</evidence>
<feature type="chain" id="PRO_5047356736" evidence="11">
    <location>
        <begin position="24"/>
        <end position="152"/>
    </location>
</feature>
<evidence type="ECO:0000256" key="8">
    <source>
        <dbReference type="ARBA" id="ARBA00023180"/>
    </source>
</evidence>